<gene>
    <name evidence="2" type="ORF">XBI1_490001</name>
</gene>
<sequence>MLENISKFNFYFLSKVIIKKEYRKTGLATNLLNIAVEHVKSKSCDRILLDCSDYMIPYFRKKGFNLLLDETTQSIHYGDVYLMYKEL</sequence>
<comment type="caution">
    <text evidence="2">The sequence shown here is derived from an EMBL/GenBank/DDBJ whole genome shotgun (WGS) entry which is preliminary data.</text>
</comment>
<dbReference type="SUPFAM" id="SSF55729">
    <property type="entry name" value="Acyl-CoA N-acyltransferases (Nat)"/>
    <property type="match status" value="1"/>
</dbReference>
<dbReference type="PROSITE" id="PS51186">
    <property type="entry name" value="GNAT"/>
    <property type="match status" value="1"/>
</dbReference>
<dbReference type="HOGENOM" id="CLU_2482569_0_0_6"/>
<dbReference type="Proteomes" id="UP000028480">
    <property type="component" value="Unassembled WGS sequence"/>
</dbReference>
<reference evidence="2" key="1">
    <citation type="submission" date="2013-07" db="EMBL/GenBank/DDBJ databases">
        <title>Sub-species coevolution in mutualistic symbiosis.</title>
        <authorList>
            <person name="Murfin K."/>
            <person name="Klassen J."/>
            <person name="Lee M."/>
            <person name="Forst S."/>
            <person name="Stock P."/>
            <person name="Goodrich-Blair H."/>
        </authorList>
    </citation>
    <scope>NUCLEOTIDE SEQUENCE [LARGE SCALE GENOMIC DNA]</scope>
    <source>
        <strain evidence="2">Intermedium</strain>
    </source>
</reference>
<proteinExistence type="predicted"/>
<dbReference type="InterPro" id="IPR000182">
    <property type="entry name" value="GNAT_dom"/>
</dbReference>
<dbReference type="InterPro" id="IPR016181">
    <property type="entry name" value="Acyl_CoA_acyltransferase"/>
</dbReference>
<accession>A0A077QN60</accession>
<dbReference type="GO" id="GO:0016747">
    <property type="term" value="F:acyltransferase activity, transferring groups other than amino-acyl groups"/>
    <property type="evidence" value="ECO:0007669"/>
    <property type="project" value="InterPro"/>
</dbReference>
<protein>
    <recommendedName>
        <fullName evidence="1">N-acetyltransferase domain-containing protein</fullName>
    </recommendedName>
</protein>
<dbReference type="Pfam" id="PF00583">
    <property type="entry name" value="Acetyltransf_1"/>
    <property type="match status" value="1"/>
</dbReference>
<feature type="domain" description="N-acetyltransferase" evidence="1">
    <location>
        <begin position="1"/>
        <end position="87"/>
    </location>
</feature>
<dbReference type="EMBL" id="CBTB010000256">
    <property type="protein sequence ID" value="CDH34753.1"/>
    <property type="molecule type" value="Genomic_DNA"/>
</dbReference>
<dbReference type="Gene3D" id="3.40.630.30">
    <property type="match status" value="1"/>
</dbReference>
<dbReference type="AlphaFoldDB" id="A0A077QN60"/>
<name>A0A077QN60_XENBV</name>
<organism evidence="2">
    <name type="scientific">Xenorhabdus bovienii str. Intermedium</name>
    <dbReference type="NCBI Taxonomy" id="1379677"/>
    <lineage>
        <taxon>Bacteria</taxon>
        <taxon>Pseudomonadati</taxon>
        <taxon>Pseudomonadota</taxon>
        <taxon>Gammaproteobacteria</taxon>
        <taxon>Enterobacterales</taxon>
        <taxon>Morganellaceae</taxon>
        <taxon>Xenorhabdus</taxon>
    </lineage>
</organism>
<dbReference type="CDD" id="cd04301">
    <property type="entry name" value="NAT_SF"/>
    <property type="match status" value="1"/>
</dbReference>
<evidence type="ECO:0000259" key="1">
    <source>
        <dbReference type="PROSITE" id="PS51186"/>
    </source>
</evidence>
<dbReference type="RefSeq" id="WP_038181420.1">
    <property type="nucleotide sequence ID" value="NZ_CAWLWA010000040.1"/>
</dbReference>
<evidence type="ECO:0000313" key="2">
    <source>
        <dbReference type="EMBL" id="CDH34753.1"/>
    </source>
</evidence>